<evidence type="ECO:0000256" key="4">
    <source>
        <dbReference type="SAM" id="MobiDB-lite"/>
    </source>
</evidence>
<dbReference type="PANTHER" id="PTHR24346">
    <property type="entry name" value="MAP/MICROTUBULE AFFINITY-REGULATING KINASE"/>
    <property type="match status" value="1"/>
</dbReference>
<dbReference type="AlphaFoldDB" id="A0A1L9T777"/>
<dbReference type="STRING" id="1036612.A0A1L9T777"/>
<dbReference type="InterPro" id="IPR000719">
    <property type="entry name" value="Prot_kinase_dom"/>
</dbReference>
<dbReference type="InterPro" id="IPR017441">
    <property type="entry name" value="Protein_kinase_ATP_BS"/>
</dbReference>
<dbReference type="VEuPathDB" id="FungiDB:ASPSYDRAFT_159670"/>
<dbReference type="Gene3D" id="3.30.200.20">
    <property type="entry name" value="Phosphorylase Kinase, domain 1"/>
    <property type="match status" value="1"/>
</dbReference>
<keyword evidence="7" id="KW-1185">Reference proteome</keyword>
<feature type="compositionally biased region" description="Low complexity" evidence="4">
    <location>
        <begin position="1"/>
        <end position="19"/>
    </location>
</feature>
<dbReference type="GO" id="GO:0005524">
    <property type="term" value="F:ATP binding"/>
    <property type="evidence" value="ECO:0007669"/>
    <property type="project" value="UniProtKB-UniRule"/>
</dbReference>
<dbReference type="CDD" id="cd14008">
    <property type="entry name" value="STKc_LKB1_CaMKK"/>
    <property type="match status" value="1"/>
</dbReference>
<feature type="region of interest" description="Disordered" evidence="4">
    <location>
        <begin position="722"/>
        <end position="794"/>
    </location>
</feature>
<dbReference type="EMBL" id="KV878593">
    <property type="protein sequence ID" value="OJJ55286.1"/>
    <property type="molecule type" value="Genomic_DNA"/>
</dbReference>
<evidence type="ECO:0000259" key="5">
    <source>
        <dbReference type="PROSITE" id="PS50011"/>
    </source>
</evidence>
<dbReference type="PROSITE" id="PS50011">
    <property type="entry name" value="PROTEIN_KINASE_DOM"/>
    <property type="match status" value="1"/>
</dbReference>
<feature type="region of interest" description="Disordered" evidence="4">
    <location>
        <begin position="1"/>
        <end position="73"/>
    </location>
</feature>
<evidence type="ECO:0000313" key="6">
    <source>
        <dbReference type="EMBL" id="OJJ55286.1"/>
    </source>
</evidence>
<feature type="compositionally biased region" description="Polar residues" evidence="4">
    <location>
        <begin position="754"/>
        <end position="771"/>
    </location>
</feature>
<dbReference type="InterPro" id="IPR008271">
    <property type="entry name" value="Ser/Thr_kinase_AS"/>
</dbReference>
<dbReference type="FunFam" id="1.10.510.10:FF:000995">
    <property type="entry name" value="BcCMK3, calcium/calmodulin-dependent protein kinase"/>
    <property type="match status" value="1"/>
</dbReference>
<evidence type="ECO:0000256" key="3">
    <source>
        <dbReference type="PROSITE-ProRule" id="PRU10141"/>
    </source>
</evidence>
<feature type="compositionally biased region" description="Polar residues" evidence="4">
    <location>
        <begin position="588"/>
        <end position="600"/>
    </location>
</feature>
<feature type="domain" description="Protein kinase" evidence="5">
    <location>
        <begin position="82"/>
        <end position="372"/>
    </location>
</feature>
<evidence type="ECO:0000313" key="7">
    <source>
        <dbReference type="Proteomes" id="UP000184356"/>
    </source>
</evidence>
<keyword evidence="2 3" id="KW-0067">ATP-binding</keyword>
<dbReference type="OrthoDB" id="68483at2759"/>
<dbReference type="SUPFAM" id="SSF56112">
    <property type="entry name" value="Protein kinase-like (PK-like)"/>
    <property type="match status" value="1"/>
</dbReference>
<dbReference type="Proteomes" id="UP000184356">
    <property type="component" value="Unassembled WGS sequence"/>
</dbReference>
<proteinExistence type="predicted"/>
<feature type="compositionally biased region" description="Polar residues" evidence="4">
    <location>
        <begin position="733"/>
        <end position="744"/>
    </location>
</feature>
<dbReference type="PANTHER" id="PTHR24346:SF77">
    <property type="entry name" value="SERINE THREONINE PROTEIN KINASE"/>
    <property type="match status" value="1"/>
</dbReference>
<protein>
    <recommendedName>
        <fullName evidence="5">Protein kinase domain-containing protein</fullName>
    </recommendedName>
</protein>
<dbReference type="PROSITE" id="PS00108">
    <property type="entry name" value="PROTEIN_KINASE_ST"/>
    <property type="match status" value="1"/>
</dbReference>
<dbReference type="GO" id="GO:0035556">
    <property type="term" value="P:intracellular signal transduction"/>
    <property type="evidence" value="ECO:0007669"/>
    <property type="project" value="TreeGrafter"/>
</dbReference>
<feature type="region of interest" description="Disordered" evidence="4">
    <location>
        <begin position="120"/>
        <end position="144"/>
    </location>
</feature>
<reference evidence="7" key="1">
    <citation type="journal article" date="2017" name="Genome Biol.">
        <title>Comparative genomics reveals high biological diversity and specific adaptations in the industrially and medically important fungal genus Aspergillus.</title>
        <authorList>
            <person name="de Vries R.P."/>
            <person name="Riley R."/>
            <person name="Wiebenga A."/>
            <person name="Aguilar-Osorio G."/>
            <person name="Amillis S."/>
            <person name="Uchima C.A."/>
            <person name="Anderluh G."/>
            <person name="Asadollahi M."/>
            <person name="Askin M."/>
            <person name="Barry K."/>
            <person name="Battaglia E."/>
            <person name="Bayram O."/>
            <person name="Benocci T."/>
            <person name="Braus-Stromeyer S.A."/>
            <person name="Caldana C."/>
            <person name="Canovas D."/>
            <person name="Cerqueira G.C."/>
            <person name="Chen F."/>
            <person name="Chen W."/>
            <person name="Choi C."/>
            <person name="Clum A."/>
            <person name="Dos Santos R.A."/>
            <person name="Damasio A.R."/>
            <person name="Diallinas G."/>
            <person name="Emri T."/>
            <person name="Fekete E."/>
            <person name="Flipphi M."/>
            <person name="Freyberg S."/>
            <person name="Gallo A."/>
            <person name="Gournas C."/>
            <person name="Habgood R."/>
            <person name="Hainaut M."/>
            <person name="Harispe M.L."/>
            <person name="Henrissat B."/>
            <person name="Hilden K.S."/>
            <person name="Hope R."/>
            <person name="Hossain A."/>
            <person name="Karabika E."/>
            <person name="Karaffa L."/>
            <person name="Karanyi Z."/>
            <person name="Krasevec N."/>
            <person name="Kuo A."/>
            <person name="Kusch H."/>
            <person name="LaButti K."/>
            <person name="Lagendijk E.L."/>
            <person name="Lapidus A."/>
            <person name="Levasseur A."/>
            <person name="Lindquist E."/>
            <person name="Lipzen A."/>
            <person name="Logrieco A.F."/>
            <person name="MacCabe A."/>
            <person name="Maekelae M.R."/>
            <person name="Malavazi I."/>
            <person name="Melin P."/>
            <person name="Meyer V."/>
            <person name="Mielnichuk N."/>
            <person name="Miskei M."/>
            <person name="Molnar A.P."/>
            <person name="Mule G."/>
            <person name="Ngan C.Y."/>
            <person name="Orejas M."/>
            <person name="Orosz E."/>
            <person name="Ouedraogo J.P."/>
            <person name="Overkamp K.M."/>
            <person name="Park H.-S."/>
            <person name="Perrone G."/>
            <person name="Piumi F."/>
            <person name="Punt P.J."/>
            <person name="Ram A.F."/>
            <person name="Ramon A."/>
            <person name="Rauscher S."/>
            <person name="Record E."/>
            <person name="Riano-Pachon D.M."/>
            <person name="Robert V."/>
            <person name="Roehrig J."/>
            <person name="Ruller R."/>
            <person name="Salamov A."/>
            <person name="Salih N.S."/>
            <person name="Samson R.A."/>
            <person name="Sandor E."/>
            <person name="Sanguinetti M."/>
            <person name="Schuetze T."/>
            <person name="Sepcic K."/>
            <person name="Shelest E."/>
            <person name="Sherlock G."/>
            <person name="Sophianopoulou V."/>
            <person name="Squina F.M."/>
            <person name="Sun H."/>
            <person name="Susca A."/>
            <person name="Todd R.B."/>
            <person name="Tsang A."/>
            <person name="Unkles S.E."/>
            <person name="van de Wiele N."/>
            <person name="van Rossen-Uffink D."/>
            <person name="Oliveira J.V."/>
            <person name="Vesth T.C."/>
            <person name="Visser J."/>
            <person name="Yu J.-H."/>
            <person name="Zhou M."/>
            <person name="Andersen M.R."/>
            <person name="Archer D.B."/>
            <person name="Baker S.E."/>
            <person name="Benoit I."/>
            <person name="Brakhage A.A."/>
            <person name="Braus G.H."/>
            <person name="Fischer R."/>
            <person name="Frisvad J.C."/>
            <person name="Goldman G.H."/>
            <person name="Houbraken J."/>
            <person name="Oakley B."/>
            <person name="Pocsi I."/>
            <person name="Scazzocchio C."/>
            <person name="Seiboth B."/>
            <person name="vanKuyk P.A."/>
            <person name="Wortman J."/>
            <person name="Dyer P.S."/>
            <person name="Grigoriev I.V."/>
        </authorList>
    </citation>
    <scope>NUCLEOTIDE SEQUENCE [LARGE SCALE GENOMIC DNA]</scope>
    <source>
        <strain evidence="7">CBS 593.65</strain>
    </source>
</reference>
<dbReference type="RefSeq" id="XP_040699092.1">
    <property type="nucleotide sequence ID" value="XM_040842847.1"/>
</dbReference>
<feature type="region of interest" description="Disordered" evidence="4">
    <location>
        <begin position="542"/>
        <end position="622"/>
    </location>
</feature>
<dbReference type="GO" id="GO:0005737">
    <property type="term" value="C:cytoplasm"/>
    <property type="evidence" value="ECO:0007669"/>
    <property type="project" value="TreeGrafter"/>
</dbReference>
<dbReference type="PROSITE" id="PS00107">
    <property type="entry name" value="PROTEIN_KINASE_ATP"/>
    <property type="match status" value="1"/>
</dbReference>
<dbReference type="GO" id="GO:0004683">
    <property type="term" value="F:calcium/calmodulin-dependent protein kinase activity"/>
    <property type="evidence" value="ECO:0007669"/>
    <property type="project" value="TreeGrafter"/>
</dbReference>
<sequence length="794" mass="88093">MANEGASSLQQSASQGPAARSDPQPPRPTPVRYASTPSFESPQRHHRRNPTARRPVKETLNARSEYTLSQDDGTAEHRINQYVIKQEIGRGSFGAVHVAADQFGNEYAVKEFSKARLRKRAKSHLLRRSRGPKRSADGLNSPLHRQDEEKQNALYLIREEIAIMKKLHHSNLVSLIEVLDDPSQDSLYMVMEMCKKGVVMKVGLDERADPYDDERCRCWFRDLILGIEYLHAQGIVHRDIKPDNCLVTSEDVLKVVDFGVSEMFEKDSDMFTAKSAGSPAFLPPELCVVKHGDVSGKAADIWSMGVTLYCLRYGKLPFEEHSIFELYEAIKSVPVVCEGETDEAFRDMMSKILEKDPLRRIKMDELREHPWVTKNGMDPLLSKDDNTAEIVGPPTEEEMNSAITNNFVHVLAVVCTQIIAMKAVKKFKGLLGPARAETPMQSILGQEHESHFVEPPMEMDPDEGVSVPSVEHFNKSQSLNTYNRSARERDDVIKGFHPRRREPLPYPLPDNSDPISGYGTISYKLARKDSGSIRSIKIRDDSIDDLPSLSPTAPLSRASSTTTKRSMEGTRGHARDPLEEDCPFLSIGPSTFTGSVTTDNKTAEAPPMILSSEGLPTTTPSDEPDSIVGDHYPMVSESPGAAEFDIYETAYRKEVERIREQGVSLPKVYLTRRVDGKDELRKLVRETTMSEPAMGIGKRITVPSAQKFGSAVSIIRAQLEEQKEQQGLGQGPASAQTPGTSDSWDPTAGPGKPTISTSPTEVIATTISTDTPRSEDQGGKLRSLLSRAKRARSP</sequence>
<name>A0A1L9T777_9EURO</name>
<evidence type="ECO:0000256" key="2">
    <source>
        <dbReference type="ARBA" id="ARBA00022840"/>
    </source>
</evidence>
<feature type="binding site" evidence="3">
    <location>
        <position position="110"/>
    </location>
    <ligand>
        <name>ATP</name>
        <dbReference type="ChEBI" id="CHEBI:30616"/>
    </ligand>
</feature>
<organism evidence="6 7">
    <name type="scientific">Aspergillus sydowii CBS 593.65</name>
    <dbReference type="NCBI Taxonomy" id="1036612"/>
    <lineage>
        <taxon>Eukaryota</taxon>
        <taxon>Fungi</taxon>
        <taxon>Dikarya</taxon>
        <taxon>Ascomycota</taxon>
        <taxon>Pezizomycotina</taxon>
        <taxon>Eurotiomycetes</taxon>
        <taxon>Eurotiomycetidae</taxon>
        <taxon>Eurotiales</taxon>
        <taxon>Aspergillaceae</taxon>
        <taxon>Aspergillus</taxon>
        <taxon>Aspergillus subgen. Nidulantes</taxon>
    </lineage>
</organism>
<feature type="compositionally biased region" description="Basic and acidic residues" evidence="4">
    <location>
        <begin position="565"/>
        <end position="577"/>
    </location>
</feature>
<dbReference type="Pfam" id="PF00069">
    <property type="entry name" value="Pkinase"/>
    <property type="match status" value="1"/>
</dbReference>
<keyword evidence="1 3" id="KW-0547">Nucleotide-binding</keyword>
<dbReference type="FunFam" id="3.30.200.20:FF:000447">
    <property type="entry name" value="Calcium/calmodulin dependent protein kinase"/>
    <property type="match status" value="1"/>
</dbReference>
<dbReference type="GO" id="GO:0005516">
    <property type="term" value="F:calmodulin binding"/>
    <property type="evidence" value="ECO:0007669"/>
    <property type="project" value="TreeGrafter"/>
</dbReference>
<feature type="compositionally biased region" description="Basic residues" evidence="4">
    <location>
        <begin position="120"/>
        <end position="133"/>
    </location>
</feature>
<dbReference type="InterPro" id="IPR011009">
    <property type="entry name" value="Kinase-like_dom_sf"/>
</dbReference>
<dbReference type="GeneID" id="63758920"/>
<evidence type="ECO:0000256" key="1">
    <source>
        <dbReference type="ARBA" id="ARBA00022741"/>
    </source>
</evidence>
<feature type="compositionally biased region" description="Polar residues" evidence="4">
    <location>
        <begin position="61"/>
        <end position="72"/>
    </location>
</feature>
<accession>A0A1L9T777</accession>
<dbReference type="SMART" id="SM00220">
    <property type="entry name" value="S_TKc"/>
    <property type="match status" value="1"/>
</dbReference>
<gene>
    <name evidence="6" type="ORF">ASPSYDRAFT_159670</name>
</gene>
<dbReference type="Gene3D" id="1.10.510.10">
    <property type="entry name" value="Transferase(Phosphotransferase) domain 1"/>
    <property type="match status" value="1"/>
</dbReference>